<reference evidence="2 3" key="1">
    <citation type="submission" date="2017-11" db="EMBL/GenBank/DDBJ databases">
        <title>Evolution of Phototrophy in the Chloroflexi Phylum Driven by Horizontal Gene Transfer.</title>
        <authorList>
            <person name="Ward L.M."/>
            <person name="Hemp J."/>
            <person name="Shih P.M."/>
            <person name="Mcglynn S.E."/>
            <person name="Fischer W."/>
        </authorList>
    </citation>
    <scope>NUCLEOTIDE SEQUENCE [LARGE SCALE GENOMIC DNA]</scope>
    <source>
        <strain evidence="2">JP3_7</strain>
    </source>
</reference>
<name>A0A2M8Q8B2_9CHLR</name>
<proteinExistence type="predicted"/>
<feature type="region of interest" description="Disordered" evidence="1">
    <location>
        <begin position="49"/>
        <end position="75"/>
    </location>
</feature>
<dbReference type="EMBL" id="PGTN01000524">
    <property type="protein sequence ID" value="PJF46038.1"/>
    <property type="molecule type" value="Genomic_DNA"/>
</dbReference>
<evidence type="ECO:0000313" key="3">
    <source>
        <dbReference type="Proteomes" id="UP000230790"/>
    </source>
</evidence>
<evidence type="ECO:0000256" key="1">
    <source>
        <dbReference type="SAM" id="MobiDB-lite"/>
    </source>
</evidence>
<evidence type="ECO:0000313" key="2">
    <source>
        <dbReference type="EMBL" id="PJF46038.1"/>
    </source>
</evidence>
<sequence>STLRARLRSREAILAIMKDVEERAAELQSFGVKRVIIETEDRASAKAALARSQSWKRASTQYDGDAPKRKERNPRRVSSYVITNAKPEYNDLIGVVVGRVPGANYRTWRDLIEQRDPALFAELEDRRLRGSNWSGALMAQRYFGVDYTTEE</sequence>
<protein>
    <submittedName>
        <fullName evidence="2">Uncharacterized protein</fullName>
    </submittedName>
</protein>
<accession>A0A2M8Q8B2</accession>
<organism evidence="2 3">
    <name type="scientific">Candidatus Thermofonsia Clade 3 bacterium</name>
    <dbReference type="NCBI Taxonomy" id="2364212"/>
    <lineage>
        <taxon>Bacteria</taxon>
        <taxon>Bacillati</taxon>
        <taxon>Chloroflexota</taxon>
        <taxon>Candidatus Thermofontia</taxon>
        <taxon>Candidatus Thermofonsia Clade 3</taxon>
    </lineage>
</organism>
<dbReference type="AlphaFoldDB" id="A0A2M8Q8B2"/>
<feature type="compositionally biased region" description="Polar residues" evidence="1">
    <location>
        <begin position="51"/>
        <end position="62"/>
    </location>
</feature>
<comment type="caution">
    <text evidence="2">The sequence shown here is derived from an EMBL/GenBank/DDBJ whole genome shotgun (WGS) entry which is preliminary data.</text>
</comment>
<feature type="non-terminal residue" evidence="2">
    <location>
        <position position="1"/>
    </location>
</feature>
<gene>
    <name evidence="2" type="ORF">CUN48_15835</name>
</gene>
<dbReference type="Proteomes" id="UP000230790">
    <property type="component" value="Unassembled WGS sequence"/>
</dbReference>